<accession>A0AAV4QRK8</accession>
<reference evidence="1 2" key="1">
    <citation type="submission" date="2021-06" db="EMBL/GenBank/DDBJ databases">
        <title>Caerostris extrusa draft genome.</title>
        <authorList>
            <person name="Kono N."/>
            <person name="Arakawa K."/>
        </authorList>
    </citation>
    <scope>NUCLEOTIDE SEQUENCE [LARGE SCALE GENOMIC DNA]</scope>
</reference>
<protein>
    <submittedName>
        <fullName evidence="1">Uncharacterized protein</fullName>
    </submittedName>
</protein>
<evidence type="ECO:0000313" key="1">
    <source>
        <dbReference type="EMBL" id="GIY11444.1"/>
    </source>
</evidence>
<name>A0AAV4QRK8_CAEEX</name>
<organism evidence="1 2">
    <name type="scientific">Caerostris extrusa</name>
    <name type="common">Bark spider</name>
    <name type="synonym">Caerostris bankana</name>
    <dbReference type="NCBI Taxonomy" id="172846"/>
    <lineage>
        <taxon>Eukaryota</taxon>
        <taxon>Metazoa</taxon>
        <taxon>Ecdysozoa</taxon>
        <taxon>Arthropoda</taxon>
        <taxon>Chelicerata</taxon>
        <taxon>Arachnida</taxon>
        <taxon>Araneae</taxon>
        <taxon>Araneomorphae</taxon>
        <taxon>Entelegynae</taxon>
        <taxon>Araneoidea</taxon>
        <taxon>Araneidae</taxon>
        <taxon>Caerostris</taxon>
    </lineage>
</organism>
<comment type="caution">
    <text evidence="1">The sequence shown here is derived from an EMBL/GenBank/DDBJ whole genome shotgun (WGS) entry which is preliminary data.</text>
</comment>
<proteinExistence type="predicted"/>
<dbReference type="Proteomes" id="UP001054945">
    <property type="component" value="Unassembled WGS sequence"/>
</dbReference>
<evidence type="ECO:0000313" key="2">
    <source>
        <dbReference type="Proteomes" id="UP001054945"/>
    </source>
</evidence>
<gene>
    <name evidence="1" type="ORF">CEXT_687731</name>
</gene>
<dbReference type="AlphaFoldDB" id="A0AAV4QRK8"/>
<keyword evidence="2" id="KW-1185">Reference proteome</keyword>
<dbReference type="EMBL" id="BPLR01006649">
    <property type="protein sequence ID" value="GIY11444.1"/>
    <property type="molecule type" value="Genomic_DNA"/>
</dbReference>
<sequence length="99" mass="11533">MNGEPIILEALSVSDCEAWGLVGMARLGRDIYSSPRLFEPTYLMRDLSTLLRHIYFAFFCPCIDLEGRVFACFLFYLDLHLLRILQQLYNFRKDGFEGV</sequence>